<dbReference type="EMBL" id="KN846971">
    <property type="protein sequence ID" value="KIW81714.1"/>
    <property type="molecule type" value="Genomic_DNA"/>
</dbReference>
<accession>A0A0D2HAW9</accession>
<name>A0A0D2HAW9_9EURO</name>
<dbReference type="Gene3D" id="3.40.50.150">
    <property type="entry name" value="Vaccinia Virus protein VP39"/>
    <property type="match status" value="1"/>
</dbReference>
<feature type="region of interest" description="Disordered" evidence="1">
    <location>
        <begin position="232"/>
        <end position="251"/>
    </location>
</feature>
<dbReference type="PANTHER" id="PTHR39290">
    <property type="entry name" value="C3H1-TYPE DOMAIN-CONTAINING PROTEIN-RELATED"/>
    <property type="match status" value="1"/>
</dbReference>
<dbReference type="GeneID" id="25304230"/>
<dbReference type="HOGENOM" id="CLU_054799_0_0_1"/>
<keyword evidence="3" id="KW-1185">Reference proteome</keyword>
<dbReference type="AlphaFoldDB" id="A0A0D2HAW9"/>
<protein>
    <submittedName>
        <fullName evidence="2">Uncharacterized protein</fullName>
    </submittedName>
</protein>
<sequence length="504" mass="53450">MPPSPQAVTDGSKTWSPSHLFSSVVEGNDETTSTAAPAPAPGVWDKIHAHLQANEFRAAIASAFELPAGDNFTYHATASVNLAQAEAAIRAGRVNGLHGWYVERVSPPPAPPSAPATGGSDGVGENNDDDENNDSDKNSNDPSEPRTIPGQPSLRISGYPPPADIQAYISLFDPTRSAANSLKSLAANAKKGSLRATVAEYLLSKRYLDASISVPKFKPSPVVVAVAVAAQQDGSNQQPSSSRTSSKTTTRHENPALDFWAYSCTALEYAGPNANTALVKMSHHILPVYMHHFGCVCPSWEALQVIAKLASSISTSTSTSTTSTGTNTGTGPTHSANSKNRSRRTPTVLDMGSGNGYWTLMLRRLGPDLDVVAVDSGQSRWRTVWIPDTHVADGVQYLRKRGGCPSSLLLLVYPIVGSGGSGTGEFTRRVLDAYTGDVVCVAGTQNGNGYTGFKDVMVDEYMARERPGWEKVAQVALPSFAGKDDALFAFRRRKKTVDGGGGQS</sequence>
<dbReference type="PANTHER" id="PTHR39290:SF6">
    <property type="entry name" value="S-ADENOSYL-L-METHIONINE-DEPENDENT METHYLTRANSFERASES SUPERFAMILY PROTEIN"/>
    <property type="match status" value="1"/>
</dbReference>
<proteinExistence type="predicted"/>
<evidence type="ECO:0000313" key="2">
    <source>
        <dbReference type="EMBL" id="KIW81714.1"/>
    </source>
</evidence>
<dbReference type="RefSeq" id="XP_013285522.1">
    <property type="nucleotide sequence ID" value="XM_013430068.1"/>
</dbReference>
<evidence type="ECO:0000256" key="1">
    <source>
        <dbReference type="SAM" id="MobiDB-lite"/>
    </source>
</evidence>
<dbReference type="InterPro" id="IPR029063">
    <property type="entry name" value="SAM-dependent_MTases_sf"/>
</dbReference>
<evidence type="ECO:0000313" key="3">
    <source>
        <dbReference type="Proteomes" id="UP000053029"/>
    </source>
</evidence>
<feature type="region of interest" description="Disordered" evidence="1">
    <location>
        <begin position="102"/>
        <end position="159"/>
    </location>
</feature>
<dbReference type="OrthoDB" id="5411518at2759"/>
<feature type="region of interest" description="Disordered" evidence="1">
    <location>
        <begin position="316"/>
        <end position="347"/>
    </location>
</feature>
<reference evidence="2 3" key="1">
    <citation type="submission" date="2015-01" db="EMBL/GenBank/DDBJ databases">
        <title>The Genome Sequence of Fonsecaea pedrosoi CBS 271.37.</title>
        <authorList>
            <consortium name="The Broad Institute Genomics Platform"/>
            <person name="Cuomo C."/>
            <person name="de Hoog S."/>
            <person name="Gorbushina A."/>
            <person name="Stielow B."/>
            <person name="Teixiera M."/>
            <person name="Abouelleil A."/>
            <person name="Chapman S.B."/>
            <person name="Priest M."/>
            <person name="Young S.K."/>
            <person name="Wortman J."/>
            <person name="Nusbaum C."/>
            <person name="Birren B."/>
        </authorList>
    </citation>
    <scope>NUCLEOTIDE SEQUENCE [LARGE SCALE GENOMIC DNA]</scope>
    <source>
        <strain evidence="2 3">CBS 271.37</strain>
    </source>
</reference>
<dbReference type="SUPFAM" id="SSF53335">
    <property type="entry name" value="S-adenosyl-L-methionine-dependent methyltransferases"/>
    <property type="match status" value="1"/>
</dbReference>
<organism evidence="2 3">
    <name type="scientific">Fonsecaea pedrosoi CBS 271.37</name>
    <dbReference type="NCBI Taxonomy" id="1442368"/>
    <lineage>
        <taxon>Eukaryota</taxon>
        <taxon>Fungi</taxon>
        <taxon>Dikarya</taxon>
        <taxon>Ascomycota</taxon>
        <taxon>Pezizomycotina</taxon>
        <taxon>Eurotiomycetes</taxon>
        <taxon>Chaetothyriomycetidae</taxon>
        <taxon>Chaetothyriales</taxon>
        <taxon>Herpotrichiellaceae</taxon>
        <taxon>Fonsecaea</taxon>
    </lineage>
</organism>
<dbReference type="VEuPathDB" id="FungiDB:Z517_04740"/>
<gene>
    <name evidence="2" type="ORF">Z517_04740</name>
</gene>
<dbReference type="Proteomes" id="UP000053029">
    <property type="component" value="Unassembled WGS sequence"/>
</dbReference>
<feature type="compositionally biased region" description="Low complexity" evidence="1">
    <location>
        <begin position="316"/>
        <end position="335"/>
    </location>
</feature>